<keyword evidence="3" id="KW-1185">Reference proteome</keyword>
<proteinExistence type="predicted"/>
<protein>
    <submittedName>
        <fullName evidence="2">DUF3343 domain-containing protein</fullName>
    </submittedName>
</protein>
<gene>
    <name evidence="2" type="ORF">JK636_10980</name>
</gene>
<reference evidence="2 3" key="1">
    <citation type="submission" date="2021-01" db="EMBL/GenBank/DDBJ databases">
        <title>Genome public.</title>
        <authorList>
            <person name="Liu C."/>
            <person name="Sun Q."/>
        </authorList>
    </citation>
    <scope>NUCLEOTIDE SEQUENCE [LARGE SCALE GENOMIC DNA]</scope>
    <source>
        <strain evidence="2 3">YIM B02515</strain>
    </source>
</reference>
<dbReference type="Proteomes" id="UP000632377">
    <property type="component" value="Unassembled WGS sequence"/>
</dbReference>
<dbReference type="InterPro" id="IPR021778">
    <property type="entry name" value="Se/S_carrier-like"/>
</dbReference>
<feature type="domain" description="Putative Se/S carrier protein-like" evidence="1">
    <location>
        <begin position="2"/>
        <end position="68"/>
    </location>
</feature>
<accession>A0ABS1TAA4</accession>
<evidence type="ECO:0000259" key="1">
    <source>
        <dbReference type="Pfam" id="PF11823"/>
    </source>
</evidence>
<name>A0ABS1TAA4_9CLOT</name>
<dbReference type="Pfam" id="PF11823">
    <property type="entry name" value="Se_S_carrier"/>
    <property type="match status" value="1"/>
</dbReference>
<evidence type="ECO:0000313" key="2">
    <source>
        <dbReference type="EMBL" id="MBL4936283.1"/>
    </source>
</evidence>
<organism evidence="2 3">
    <name type="scientific">Clostridium rhizosphaerae</name>
    <dbReference type="NCBI Taxonomy" id="2803861"/>
    <lineage>
        <taxon>Bacteria</taxon>
        <taxon>Bacillati</taxon>
        <taxon>Bacillota</taxon>
        <taxon>Clostridia</taxon>
        <taxon>Eubacteriales</taxon>
        <taxon>Clostridiaceae</taxon>
        <taxon>Clostridium</taxon>
    </lineage>
</organism>
<dbReference type="EMBL" id="JAESWC010000004">
    <property type="protein sequence ID" value="MBL4936283.1"/>
    <property type="molecule type" value="Genomic_DNA"/>
</dbReference>
<sequence>MKHYILFHSYTSGLALESLLKKDKIKYTIVPTPRELSVSCGICMEYKKEDEEAIKKLVNENSISIIGFQSLEKNYKKFY</sequence>
<dbReference type="RefSeq" id="WP_202748990.1">
    <property type="nucleotide sequence ID" value="NZ_JAESWC010000004.1"/>
</dbReference>
<comment type="caution">
    <text evidence="2">The sequence shown here is derived from an EMBL/GenBank/DDBJ whole genome shotgun (WGS) entry which is preliminary data.</text>
</comment>
<evidence type="ECO:0000313" key="3">
    <source>
        <dbReference type="Proteomes" id="UP000632377"/>
    </source>
</evidence>